<dbReference type="PANTHER" id="PTHR35272">
    <property type="entry name" value="THIOL:DISULFIDE INTERCHANGE PROTEIN DSBC-RELATED"/>
    <property type="match status" value="1"/>
</dbReference>
<evidence type="ECO:0008006" key="11">
    <source>
        <dbReference type="Google" id="ProtNLM"/>
    </source>
</evidence>
<feature type="transmembrane region" description="Helical" evidence="7">
    <location>
        <begin position="40"/>
        <end position="59"/>
    </location>
</feature>
<dbReference type="InterPro" id="IPR036249">
    <property type="entry name" value="Thioredoxin-like_sf"/>
</dbReference>
<name>A0A3B0Z660_9ZZZZ</name>
<keyword evidence="3" id="KW-0732">Signal</keyword>
<dbReference type="SUPFAM" id="SSF52833">
    <property type="entry name" value="Thioredoxin-like"/>
    <property type="match status" value="1"/>
</dbReference>
<dbReference type="CDD" id="cd03020">
    <property type="entry name" value="DsbA_DsbC_DsbG"/>
    <property type="match status" value="1"/>
</dbReference>
<evidence type="ECO:0000256" key="3">
    <source>
        <dbReference type="ARBA" id="ARBA00022729"/>
    </source>
</evidence>
<keyword evidence="4" id="KW-0574">Periplasm</keyword>
<dbReference type="InterPro" id="IPR012336">
    <property type="entry name" value="Thioredoxin-like_fold"/>
</dbReference>
<keyword evidence="5" id="KW-1015">Disulfide bond</keyword>
<feature type="domain" description="Thioredoxin-like fold" evidence="9">
    <location>
        <begin position="190"/>
        <end position="292"/>
    </location>
</feature>
<dbReference type="Gene3D" id="3.40.30.10">
    <property type="entry name" value="Glutaredoxin"/>
    <property type="match status" value="1"/>
</dbReference>
<evidence type="ECO:0000256" key="7">
    <source>
        <dbReference type="SAM" id="Phobius"/>
    </source>
</evidence>
<dbReference type="Pfam" id="PF10411">
    <property type="entry name" value="DsbC_N"/>
    <property type="match status" value="1"/>
</dbReference>
<evidence type="ECO:0000256" key="4">
    <source>
        <dbReference type="ARBA" id="ARBA00022764"/>
    </source>
</evidence>
<gene>
    <name evidence="10" type="ORF">MNBD_GAMMA12-3101</name>
</gene>
<evidence type="ECO:0000313" key="10">
    <source>
        <dbReference type="EMBL" id="VAW82977.1"/>
    </source>
</evidence>
<dbReference type="InterPro" id="IPR018950">
    <property type="entry name" value="DiS-bond_isomerase_DsbC/G_N"/>
</dbReference>
<evidence type="ECO:0000259" key="9">
    <source>
        <dbReference type="Pfam" id="PF13098"/>
    </source>
</evidence>
<evidence type="ECO:0000256" key="1">
    <source>
        <dbReference type="ARBA" id="ARBA00004418"/>
    </source>
</evidence>
<feature type="domain" description="Disulphide bond isomerase DsbC/G N-terminal" evidence="8">
    <location>
        <begin position="87"/>
        <end position="148"/>
    </location>
</feature>
<dbReference type="Pfam" id="PF13098">
    <property type="entry name" value="Thioredoxin_2"/>
    <property type="match status" value="1"/>
</dbReference>
<protein>
    <recommendedName>
        <fullName evidence="11">Thiol:disulfide interchange protein DsbC</fullName>
    </recommendedName>
</protein>
<dbReference type="AlphaFoldDB" id="A0A3B0Z660"/>
<dbReference type="GO" id="GO:0042597">
    <property type="term" value="C:periplasmic space"/>
    <property type="evidence" value="ECO:0007669"/>
    <property type="project" value="UniProtKB-SubCell"/>
</dbReference>
<evidence type="ECO:0000256" key="2">
    <source>
        <dbReference type="ARBA" id="ARBA00009813"/>
    </source>
</evidence>
<keyword evidence="7" id="KW-0472">Membrane</keyword>
<keyword evidence="6" id="KW-0676">Redox-active center</keyword>
<evidence type="ECO:0000259" key="8">
    <source>
        <dbReference type="Pfam" id="PF10411"/>
    </source>
</evidence>
<sequence length="304" mass="34320">MSFEKNDVKPGKDIERTIVADGYLKSNNAVTVQRFRYHMGAIWALMASLVIGVSIVLIIHSKSAVAATKTIKTAGVITTLAGKLVDKKIAGRIRKALPNTKIEWIRYTSIKGVFEFKAGKSILYTDSIGRFLLVGHVWDLKYNRDLTQISKDKYLPKRSRRQALYKNRKIDWKTLPLSAAVRYGNPLGQKIAVFHDPDCPYCKKMKQELTKSNRFDVYQIMYPIQSLHPGAYAKSQSILCKFKKIPSQKCDMSKALDDSITFAKHHNIRGTPTVVTFNGDVLVGYRPVAQLLLLMAKSKKPLTQ</sequence>
<dbReference type="Gene3D" id="3.10.450.70">
    <property type="entry name" value="Disulphide bond isomerase, DsbC/G, N-terminal"/>
    <property type="match status" value="1"/>
</dbReference>
<dbReference type="SUPFAM" id="SSF54423">
    <property type="entry name" value="DsbC/DsbG N-terminal domain-like"/>
    <property type="match status" value="1"/>
</dbReference>
<proteinExistence type="inferred from homology"/>
<reference evidence="10" key="1">
    <citation type="submission" date="2018-06" db="EMBL/GenBank/DDBJ databases">
        <authorList>
            <person name="Zhirakovskaya E."/>
        </authorList>
    </citation>
    <scope>NUCLEOTIDE SEQUENCE</scope>
</reference>
<dbReference type="InterPro" id="IPR033954">
    <property type="entry name" value="DiS-bond_Isoase_DsbC/G"/>
</dbReference>
<dbReference type="InterPro" id="IPR051470">
    <property type="entry name" value="Thiol:disulfide_interchange"/>
</dbReference>
<evidence type="ECO:0000256" key="5">
    <source>
        <dbReference type="ARBA" id="ARBA00023157"/>
    </source>
</evidence>
<dbReference type="EMBL" id="UOFL01000257">
    <property type="protein sequence ID" value="VAW82977.1"/>
    <property type="molecule type" value="Genomic_DNA"/>
</dbReference>
<evidence type="ECO:0000256" key="6">
    <source>
        <dbReference type="ARBA" id="ARBA00023284"/>
    </source>
</evidence>
<accession>A0A3B0Z660</accession>
<keyword evidence="7" id="KW-0812">Transmembrane</keyword>
<comment type="subcellular location">
    <subcellularLocation>
        <location evidence="1">Periplasm</location>
    </subcellularLocation>
</comment>
<dbReference type="PANTHER" id="PTHR35272:SF3">
    <property type="entry name" value="THIOL:DISULFIDE INTERCHANGE PROTEIN DSBC"/>
    <property type="match status" value="1"/>
</dbReference>
<comment type="similarity">
    <text evidence="2">Belongs to the thioredoxin family. DsbC subfamily.</text>
</comment>
<organism evidence="10">
    <name type="scientific">hydrothermal vent metagenome</name>
    <dbReference type="NCBI Taxonomy" id="652676"/>
    <lineage>
        <taxon>unclassified sequences</taxon>
        <taxon>metagenomes</taxon>
        <taxon>ecological metagenomes</taxon>
    </lineage>
</organism>
<keyword evidence="7" id="KW-1133">Transmembrane helix</keyword>
<dbReference type="InterPro" id="IPR009094">
    <property type="entry name" value="DiS-bond_isomerase_DsbC/G_N_sf"/>
</dbReference>